<dbReference type="GO" id="GO:0000139">
    <property type="term" value="C:Golgi membrane"/>
    <property type="evidence" value="ECO:0007669"/>
    <property type="project" value="InterPro"/>
</dbReference>
<proteinExistence type="predicted"/>
<evidence type="ECO:0000256" key="2">
    <source>
        <dbReference type="ARBA" id="ARBA00022692"/>
    </source>
</evidence>
<accession>A0A158QD28</accession>
<keyword evidence="3" id="KW-0732">Signal</keyword>
<keyword evidence="6 9" id="KW-0472">Membrane</keyword>
<dbReference type="InterPro" id="IPR039728">
    <property type="entry name" value="GLG1"/>
</dbReference>
<evidence type="ECO:0000256" key="6">
    <source>
        <dbReference type="ARBA" id="ARBA00023136"/>
    </source>
</evidence>
<keyword evidence="7" id="KW-0325">Glycoprotein</keyword>
<evidence type="ECO:0000313" key="11">
    <source>
        <dbReference type="Proteomes" id="UP000274504"/>
    </source>
</evidence>
<comment type="subcellular location">
    <subcellularLocation>
        <location evidence="1">Membrane</location>
        <topology evidence="1">Single-pass type I membrane protein</topology>
    </subcellularLocation>
</comment>
<dbReference type="PANTHER" id="PTHR11884">
    <property type="entry name" value="SELECTIN LIGAND RELATED"/>
    <property type="match status" value="1"/>
</dbReference>
<evidence type="ECO:0000256" key="5">
    <source>
        <dbReference type="ARBA" id="ARBA00022989"/>
    </source>
</evidence>
<feature type="transmembrane region" description="Helical" evidence="9">
    <location>
        <begin position="1089"/>
        <end position="1109"/>
    </location>
</feature>
<dbReference type="InterPro" id="IPR017873">
    <property type="entry name" value="Cys-rich_GLG1_repeat_euk"/>
</dbReference>
<evidence type="ECO:0000256" key="9">
    <source>
        <dbReference type="SAM" id="Phobius"/>
    </source>
</evidence>
<dbReference type="InterPro" id="IPR001893">
    <property type="entry name" value="Cys-rich_GLG1_repeat"/>
</dbReference>
<feature type="repeat" description="Cys-rich GLG1" evidence="8">
    <location>
        <begin position="328"/>
        <end position="390"/>
    </location>
</feature>
<keyword evidence="4" id="KW-0677">Repeat</keyword>
<feature type="repeat" description="Cys-rich GLG1" evidence="8">
    <location>
        <begin position="261"/>
        <end position="322"/>
    </location>
</feature>
<sequence length="1121" mass="128165">MSGSLDFGKFSDKCHNFLWQRRVQLTQSSYFKLASDGVCDEDLNRIDECKNIRDESPSKIPCLFDHKSEVQNKACYKYLEFVGEIILSDYRLVYKFIETCQKDVETYSCGRVDSGFSSNRKVDVASQGSTIACLMTHIEKLNPECAHHIYRISELQSDDYHLDRPLFYACREDRERFCRYVESGDGRVLECLMNHKFGFGMSEECQEKLTNRQKIRSQHYQADYALTSECKQDIIDNHCYSSHDRTTSLSSLLLCLQQAKRLSPSCLLEIKFIRKQLLEDYRLTPEILIHCQEPINKYCFNLMKQRGGSVLHCLLGVQRQFSSAVNSLVSPKCGNALHDLVKISDVVSDPRVDPVIRRSCGSLLSTRCSTEVIAEDDVYQCLLDNRDDPAMTDECRQHLFELEFFVTRDITLDRQMYQACEKDAEILCHYSVEKWREHLQSSSLLVKCLWSHRYPLQNRNGKEMVRTLSGPCLRKVSNLMVVRASSVDLDPEVFQACLVDLSKFCSSNQSKSRSDEEDAYWDEEEQEHENGMTCLEDNLNQLQPTCREAVVLYLRNVEEEPDLDTRIARSCRAAEKQFCSNLQGSLERALNRGEHDSGNVPDNEVAYHGFKFECLVEHKTDPKMEPECKAAIEHFQILSLKDVRISKSFFEDCRFSLEHYCPTVTHIEGSPSVSKVAAVMCLSRRLLEEKLDTIAGKFSLNGIPSNCARHLQFELLARSESLALDPILARACEADRKRFCAGVPEGFGQALECLREHRSRLSYLCREEIFGRDQLTMVDGQSDFKLMDACAEMIRSHCQNAALTSSPTLLNCLQRASMKEGDLFDSVCRDIVQKRLVTQRLDSRLNPRLTSNCRFDIKNYCRDELIKDKNTPFETGNRVIQCLKSHYIASNLYNDNSNHLTDSCSKYLREASPLPLTITLYLFLSKMELLTSINLDVRMDPLLVEVCHADLVAHCSEEVAFSDGDDLKSADGAALECLRRQVALNNVKNDSCALEVLQLTIASKTDIDVDPVLVRHCIEALEANCAFTGRSSGRLLNCLLDTLDSSYYFLEHSCKESLELRKELWQMASKRLDWRYLIKEVRQTYSPGLIVGIALTFIGAVFITCLCCGRCTKRSVHVKDR</sequence>
<evidence type="ECO:0000313" key="12">
    <source>
        <dbReference type="WBParaSite" id="HDID_0000233601-mRNA-1"/>
    </source>
</evidence>
<name>A0A158QD28_HYMDI</name>
<evidence type="ECO:0000256" key="8">
    <source>
        <dbReference type="PROSITE-ProRule" id="PRU00622"/>
    </source>
</evidence>
<reference evidence="10 11" key="2">
    <citation type="submission" date="2018-11" db="EMBL/GenBank/DDBJ databases">
        <authorList>
            <consortium name="Pathogen Informatics"/>
        </authorList>
    </citation>
    <scope>NUCLEOTIDE SEQUENCE [LARGE SCALE GENOMIC DNA]</scope>
</reference>
<evidence type="ECO:0000256" key="3">
    <source>
        <dbReference type="ARBA" id="ARBA00022729"/>
    </source>
</evidence>
<dbReference type="PROSITE" id="PS51289">
    <property type="entry name" value="GLG1_C_RICH"/>
    <property type="match status" value="3"/>
</dbReference>
<evidence type="ECO:0000313" key="10">
    <source>
        <dbReference type="EMBL" id="VDL19801.1"/>
    </source>
</evidence>
<evidence type="ECO:0000256" key="1">
    <source>
        <dbReference type="ARBA" id="ARBA00004479"/>
    </source>
</evidence>
<dbReference type="Proteomes" id="UP000274504">
    <property type="component" value="Unassembled WGS sequence"/>
</dbReference>
<dbReference type="GO" id="GO:0017134">
    <property type="term" value="F:fibroblast growth factor binding"/>
    <property type="evidence" value="ECO:0007669"/>
    <property type="project" value="TreeGrafter"/>
</dbReference>
<dbReference type="WBParaSite" id="HDID_0000233601-mRNA-1">
    <property type="protein sequence ID" value="HDID_0000233601-mRNA-1"/>
    <property type="gene ID" value="HDID_0000233601"/>
</dbReference>
<reference evidence="12" key="1">
    <citation type="submission" date="2016-04" db="UniProtKB">
        <authorList>
            <consortium name="WormBaseParasite"/>
        </authorList>
    </citation>
    <scope>IDENTIFICATION</scope>
</reference>
<dbReference type="PANTHER" id="PTHR11884:SF1">
    <property type="entry name" value="GOLGI APPARATUS PROTEIN 1"/>
    <property type="match status" value="1"/>
</dbReference>
<keyword evidence="2 9" id="KW-0812">Transmembrane</keyword>
<evidence type="ECO:0000256" key="4">
    <source>
        <dbReference type="ARBA" id="ARBA00022737"/>
    </source>
</evidence>
<dbReference type="EMBL" id="UYSG01000561">
    <property type="protein sequence ID" value="VDL19801.1"/>
    <property type="molecule type" value="Genomic_DNA"/>
</dbReference>
<dbReference type="Pfam" id="PF00839">
    <property type="entry name" value="Cys_rich_FGFR"/>
    <property type="match status" value="13"/>
</dbReference>
<dbReference type="STRING" id="6216.A0A158QD28"/>
<evidence type="ECO:0000256" key="7">
    <source>
        <dbReference type="ARBA" id="ARBA00023180"/>
    </source>
</evidence>
<keyword evidence="5 9" id="KW-1133">Transmembrane helix</keyword>
<organism evidence="12">
    <name type="scientific">Hymenolepis diminuta</name>
    <name type="common">Rat tapeworm</name>
    <dbReference type="NCBI Taxonomy" id="6216"/>
    <lineage>
        <taxon>Eukaryota</taxon>
        <taxon>Metazoa</taxon>
        <taxon>Spiralia</taxon>
        <taxon>Lophotrochozoa</taxon>
        <taxon>Platyhelminthes</taxon>
        <taxon>Cestoda</taxon>
        <taxon>Eucestoda</taxon>
        <taxon>Cyclophyllidea</taxon>
        <taxon>Hymenolepididae</taxon>
        <taxon>Hymenolepis</taxon>
    </lineage>
</organism>
<feature type="repeat" description="Cys-rich GLG1" evidence="8">
    <location>
        <begin position="140"/>
        <end position="200"/>
    </location>
</feature>
<dbReference type="AlphaFoldDB" id="A0A158QD28"/>
<gene>
    <name evidence="10" type="ORF">HDID_LOCUS2340</name>
</gene>
<protein>
    <submittedName>
        <fullName evidence="12">Golgi apparatus protein 1</fullName>
    </submittedName>
</protein>
<dbReference type="OrthoDB" id="2015434at2759"/>